<evidence type="ECO:0000313" key="3">
    <source>
        <dbReference type="EMBL" id="MPR34394.1"/>
    </source>
</evidence>
<keyword evidence="1" id="KW-0812">Transmembrane</keyword>
<keyword evidence="1" id="KW-1133">Transmembrane helix</keyword>
<dbReference type="Proteomes" id="UP000479293">
    <property type="component" value="Unassembled WGS sequence"/>
</dbReference>
<reference evidence="3 4" key="1">
    <citation type="submission" date="2019-10" db="EMBL/GenBank/DDBJ databases">
        <title>Draft Genome Sequence of Cytophagaceae sp. SJW1-29.</title>
        <authorList>
            <person name="Choi A."/>
        </authorList>
    </citation>
    <scope>NUCLEOTIDE SEQUENCE [LARGE SCALE GENOMIC DNA]</scope>
    <source>
        <strain evidence="3 4">SJW1-29</strain>
    </source>
</reference>
<gene>
    <name evidence="3" type="ORF">GBK04_13765</name>
</gene>
<feature type="transmembrane region" description="Helical" evidence="1">
    <location>
        <begin position="37"/>
        <end position="57"/>
    </location>
</feature>
<accession>A0A7C9BHN9</accession>
<dbReference type="EMBL" id="WHLY01000002">
    <property type="protein sequence ID" value="MPR34394.1"/>
    <property type="molecule type" value="Genomic_DNA"/>
</dbReference>
<feature type="domain" description="Gliding motility protein GldL-like N-terminal" evidence="2">
    <location>
        <begin position="13"/>
        <end position="46"/>
    </location>
</feature>
<dbReference type="AlphaFoldDB" id="A0A7C9BHN9"/>
<organism evidence="3 4">
    <name type="scientific">Salmonirosea aquatica</name>
    <dbReference type="NCBI Taxonomy" id="2654236"/>
    <lineage>
        <taxon>Bacteria</taxon>
        <taxon>Pseudomonadati</taxon>
        <taxon>Bacteroidota</taxon>
        <taxon>Cytophagia</taxon>
        <taxon>Cytophagales</taxon>
        <taxon>Spirosomataceae</taxon>
        <taxon>Salmonirosea</taxon>
    </lineage>
</organism>
<sequence length="62" mass="6931">MKLTIFNASIILAIGLMVVIIGAFFKIQHLPSANHILLGGLTIEFLGTVWFVLSLYCRRKDL</sequence>
<dbReference type="InterPro" id="IPR055087">
    <property type="entry name" value="GldL-like_N"/>
</dbReference>
<evidence type="ECO:0000313" key="4">
    <source>
        <dbReference type="Proteomes" id="UP000479293"/>
    </source>
</evidence>
<name>A0A7C9BHN9_9BACT</name>
<evidence type="ECO:0000259" key="2">
    <source>
        <dbReference type="Pfam" id="PF22827"/>
    </source>
</evidence>
<comment type="caution">
    <text evidence="3">The sequence shown here is derived from an EMBL/GenBank/DDBJ whole genome shotgun (WGS) entry which is preliminary data.</text>
</comment>
<feature type="transmembrane region" description="Helical" evidence="1">
    <location>
        <begin position="5"/>
        <end position="25"/>
    </location>
</feature>
<dbReference type="Pfam" id="PF22827">
    <property type="entry name" value="GldL_N"/>
    <property type="match status" value="1"/>
</dbReference>
<keyword evidence="4" id="KW-1185">Reference proteome</keyword>
<evidence type="ECO:0000256" key="1">
    <source>
        <dbReference type="SAM" id="Phobius"/>
    </source>
</evidence>
<dbReference type="RefSeq" id="WP_152760579.1">
    <property type="nucleotide sequence ID" value="NZ_WHLY01000002.1"/>
</dbReference>
<protein>
    <recommendedName>
        <fullName evidence="2">Gliding motility protein GldL-like N-terminal domain-containing protein</fullName>
    </recommendedName>
</protein>
<keyword evidence="1" id="KW-0472">Membrane</keyword>
<proteinExistence type="predicted"/>